<evidence type="ECO:0000313" key="3">
    <source>
        <dbReference type="Proteomes" id="UP000762676"/>
    </source>
</evidence>
<protein>
    <submittedName>
        <fullName evidence="2">Solute carrier family 23 member 1</fullName>
    </submittedName>
</protein>
<evidence type="ECO:0000313" key="2">
    <source>
        <dbReference type="EMBL" id="GFR63737.1"/>
    </source>
</evidence>
<name>A0AAV4ESB1_9GAST</name>
<proteinExistence type="predicted"/>
<dbReference type="EMBL" id="BMAT01003862">
    <property type="protein sequence ID" value="GFR63737.1"/>
    <property type="molecule type" value="Genomic_DNA"/>
</dbReference>
<feature type="compositionally biased region" description="Basic and acidic residues" evidence="1">
    <location>
        <begin position="129"/>
        <end position="146"/>
    </location>
</feature>
<dbReference type="AlphaFoldDB" id="A0AAV4ESB1"/>
<accession>A0AAV4ESB1</accession>
<organism evidence="2 3">
    <name type="scientific">Elysia marginata</name>
    <dbReference type="NCBI Taxonomy" id="1093978"/>
    <lineage>
        <taxon>Eukaryota</taxon>
        <taxon>Metazoa</taxon>
        <taxon>Spiralia</taxon>
        <taxon>Lophotrochozoa</taxon>
        <taxon>Mollusca</taxon>
        <taxon>Gastropoda</taxon>
        <taxon>Heterobranchia</taxon>
        <taxon>Euthyneura</taxon>
        <taxon>Panpulmonata</taxon>
        <taxon>Sacoglossa</taxon>
        <taxon>Placobranchoidea</taxon>
        <taxon>Plakobranchidae</taxon>
        <taxon>Elysia</taxon>
    </lineage>
</organism>
<keyword evidence="3" id="KW-1185">Reference proteome</keyword>
<feature type="region of interest" description="Disordered" evidence="1">
    <location>
        <begin position="83"/>
        <end position="102"/>
    </location>
</feature>
<comment type="caution">
    <text evidence="2">The sequence shown here is derived from an EMBL/GenBank/DDBJ whole genome shotgun (WGS) entry which is preliminary data.</text>
</comment>
<dbReference type="Proteomes" id="UP000762676">
    <property type="component" value="Unassembled WGS sequence"/>
</dbReference>
<gene>
    <name evidence="2" type="ORF">ElyMa_001903500</name>
</gene>
<reference evidence="2 3" key="1">
    <citation type="journal article" date="2021" name="Elife">
        <title>Chloroplast acquisition without the gene transfer in kleptoplastic sea slugs, Plakobranchus ocellatus.</title>
        <authorList>
            <person name="Maeda T."/>
            <person name="Takahashi S."/>
            <person name="Yoshida T."/>
            <person name="Shimamura S."/>
            <person name="Takaki Y."/>
            <person name="Nagai Y."/>
            <person name="Toyoda A."/>
            <person name="Suzuki Y."/>
            <person name="Arimoto A."/>
            <person name="Ishii H."/>
            <person name="Satoh N."/>
            <person name="Nishiyama T."/>
            <person name="Hasebe M."/>
            <person name="Maruyama T."/>
            <person name="Minagawa J."/>
            <person name="Obokata J."/>
            <person name="Shigenobu S."/>
        </authorList>
    </citation>
    <scope>NUCLEOTIDE SEQUENCE [LARGE SCALE GENOMIC DNA]</scope>
</reference>
<sequence>MSPILFSQALSRVVFRLECWLHCHVAGTLEERGIIAWKGVAQAEGDTDADLSVYDIPLIQPWLNRLAFTKYIPVCPGFVFDKKSSTEDGAPEEDVENSGYGEINGGYGEINGDYGEINGGYGEINDGYQHQDEKPAERERGVESRL</sequence>
<evidence type="ECO:0000256" key="1">
    <source>
        <dbReference type="SAM" id="MobiDB-lite"/>
    </source>
</evidence>
<feature type="region of interest" description="Disordered" evidence="1">
    <location>
        <begin position="121"/>
        <end position="146"/>
    </location>
</feature>